<keyword evidence="5" id="KW-0687">Ribonucleoprotein</keyword>
<evidence type="ECO:0000256" key="5">
    <source>
        <dbReference type="ARBA" id="ARBA00023274"/>
    </source>
</evidence>
<dbReference type="InterPro" id="IPR044076">
    <property type="entry name" value="Ribosomal_P2"/>
</dbReference>
<comment type="function">
    <text evidence="1">Plays an important role in the elongation step of protein synthesis.</text>
</comment>
<dbReference type="PANTHER" id="PTHR21141">
    <property type="entry name" value="60S ACIDIC RIBOSOMAL PROTEIN FAMILY MEMBER"/>
    <property type="match status" value="1"/>
</dbReference>
<evidence type="ECO:0000256" key="3">
    <source>
        <dbReference type="ARBA" id="ARBA00011266"/>
    </source>
</evidence>
<dbReference type="PANTHER" id="PTHR21141:SF114">
    <property type="entry name" value="LARGE RIBOSOMAL SUBUNIT PROTEIN P2Z"/>
    <property type="match status" value="1"/>
</dbReference>
<feature type="chain" id="PRO_5027007233" evidence="7">
    <location>
        <begin position="22"/>
        <end position="114"/>
    </location>
</feature>
<reference evidence="9" key="2">
    <citation type="submission" date="2025-08" db="UniProtKB">
        <authorList>
            <consortium name="RefSeq"/>
        </authorList>
    </citation>
    <scope>IDENTIFICATION</scope>
    <source>
        <tissue evidence="9">Leaf</tissue>
    </source>
</reference>
<dbReference type="GO" id="GO:0003735">
    <property type="term" value="F:structural constituent of ribosome"/>
    <property type="evidence" value="ECO:0007669"/>
    <property type="project" value="InterPro"/>
</dbReference>
<evidence type="ECO:0000256" key="1">
    <source>
        <dbReference type="ARBA" id="ARBA00003362"/>
    </source>
</evidence>
<dbReference type="HAMAP" id="MF_01478">
    <property type="entry name" value="Ribosomal_L12_arch"/>
    <property type="match status" value="1"/>
</dbReference>
<keyword evidence="8" id="KW-1185">Reference proteome</keyword>
<evidence type="ECO:0000313" key="9">
    <source>
        <dbReference type="RefSeq" id="XP_018478949.1"/>
    </source>
</evidence>
<feature type="signal peptide" evidence="7">
    <location>
        <begin position="1"/>
        <end position="21"/>
    </location>
</feature>
<evidence type="ECO:0000256" key="2">
    <source>
        <dbReference type="ARBA" id="ARBA00005436"/>
    </source>
</evidence>
<protein>
    <submittedName>
        <fullName evidence="9">60S acidic ribosomal protein P2-1</fullName>
    </submittedName>
</protein>
<evidence type="ECO:0000313" key="8">
    <source>
        <dbReference type="Proteomes" id="UP000504610"/>
    </source>
</evidence>
<feature type="compositionally biased region" description="Basic and acidic residues" evidence="6">
    <location>
        <begin position="91"/>
        <end position="101"/>
    </location>
</feature>
<dbReference type="GO" id="GO:0022625">
    <property type="term" value="C:cytosolic large ribosomal subunit"/>
    <property type="evidence" value="ECO:0007669"/>
    <property type="project" value="InterPro"/>
</dbReference>
<comment type="subunit">
    <text evidence="3">P1 and P2 exist as dimers at the large ribosomal subunit.</text>
</comment>
<dbReference type="Pfam" id="PF00428">
    <property type="entry name" value="Ribosomal_60s"/>
    <property type="match status" value="1"/>
</dbReference>
<name>A0A6J0N3D2_RAPSA</name>
<dbReference type="CDD" id="cd05833">
    <property type="entry name" value="Ribosomal_P2"/>
    <property type="match status" value="1"/>
</dbReference>
<keyword evidence="4 9" id="KW-0689">Ribosomal protein</keyword>
<dbReference type="GeneID" id="108849840"/>
<dbReference type="Gene3D" id="1.10.10.1410">
    <property type="match status" value="1"/>
</dbReference>
<dbReference type="InterPro" id="IPR027534">
    <property type="entry name" value="Ribosomal_P1/P2"/>
</dbReference>
<accession>A0A6J0N3D2</accession>
<organism evidence="8 9">
    <name type="scientific">Raphanus sativus</name>
    <name type="common">Radish</name>
    <name type="synonym">Raphanus raphanistrum var. sativus</name>
    <dbReference type="NCBI Taxonomy" id="3726"/>
    <lineage>
        <taxon>Eukaryota</taxon>
        <taxon>Viridiplantae</taxon>
        <taxon>Streptophyta</taxon>
        <taxon>Embryophyta</taxon>
        <taxon>Tracheophyta</taxon>
        <taxon>Spermatophyta</taxon>
        <taxon>Magnoliopsida</taxon>
        <taxon>eudicotyledons</taxon>
        <taxon>Gunneridae</taxon>
        <taxon>Pentapetalae</taxon>
        <taxon>rosids</taxon>
        <taxon>malvids</taxon>
        <taxon>Brassicales</taxon>
        <taxon>Brassicaceae</taxon>
        <taxon>Brassiceae</taxon>
        <taxon>Raphanus</taxon>
    </lineage>
</organism>
<comment type="similarity">
    <text evidence="2">Belongs to the eukaryotic ribosomal protein P1/P2 family.</text>
</comment>
<dbReference type="Proteomes" id="UP000504610">
    <property type="component" value="Chromosome 4"/>
</dbReference>
<reference evidence="8" key="1">
    <citation type="journal article" date="2019" name="Database">
        <title>The radish genome database (RadishGD): an integrated information resource for radish genomics.</title>
        <authorList>
            <person name="Yu H.J."/>
            <person name="Baek S."/>
            <person name="Lee Y.J."/>
            <person name="Cho A."/>
            <person name="Mun J.H."/>
        </authorList>
    </citation>
    <scope>NUCLEOTIDE SEQUENCE [LARGE SCALE GENOMIC DNA]</scope>
    <source>
        <strain evidence="8">cv. WK10039</strain>
    </source>
</reference>
<evidence type="ECO:0000256" key="4">
    <source>
        <dbReference type="ARBA" id="ARBA00022980"/>
    </source>
</evidence>
<feature type="region of interest" description="Disordered" evidence="6">
    <location>
        <begin position="63"/>
        <end position="114"/>
    </location>
</feature>
<gene>
    <name evidence="9" type="primary">LOC108849840</name>
</gene>
<dbReference type="RefSeq" id="XP_018478949.1">
    <property type="nucleotide sequence ID" value="XM_018623447.2"/>
</dbReference>
<dbReference type="KEGG" id="rsz:108849840"/>
<dbReference type="AlphaFoldDB" id="A0A6J0N3D2"/>
<dbReference type="FunFam" id="1.10.10.1410:FF:000002">
    <property type="entry name" value="60S acidic ribosomal protein P2"/>
    <property type="match status" value="1"/>
</dbReference>
<proteinExistence type="inferred from homology"/>
<dbReference type="InterPro" id="IPR038716">
    <property type="entry name" value="P1/P2_N_sf"/>
</dbReference>
<dbReference type="OrthoDB" id="1112111at2759"/>
<evidence type="ECO:0000256" key="6">
    <source>
        <dbReference type="SAM" id="MobiDB-lite"/>
    </source>
</evidence>
<keyword evidence="7" id="KW-0732">Signal</keyword>
<evidence type="ECO:0000256" key="7">
    <source>
        <dbReference type="SAM" id="SignalP"/>
    </source>
</evidence>
<dbReference type="GO" id="GO:0002182">
    <property type="term" value="P:cytoplasmic translational elongation"/>
    <property type="evidence" value="ECO:0007669"/>
    <property type="project" value="InterPro"/>
</dbReference>
<sequence>MKVVAAFLLAVLSGKACPTSADIKGILNSVGAETEDSQIELLLKEVNGKDVAELIAVGREKLASVPSGGGGVAMASAPSAGGGGGAAPAAESKKEEKKEEKEESDDDMGFSLFE</sequence>